<dbReference type="Gene3D" id="3.90.79.10">
    <property type="entry name" value="Nucleoside Triphosphate Pyrophosphohydrolase"/>
    <property type="match status" value="1"/>
</dbReference>
<dbReference type="PRINTS" id="PR00502">
    <property type="entry name" value="NUDIXFAMILY"/>
</dbReference>
<dbReference type="Pfam" id="PF00293">
    <property type="entry name" value="NUDIX"/>
    <property type="match status" value="1"/>
</dbReference>
<dbReference type="CDD" id="cd02883">
    <property type="entry name" value="NUDIX_Hydrolase"/>
    <property type="match status" value="1"/>
</dbReference>
<organism evidence="4 5">
    <name type="scientific">Natronoglomus mannanivorans</name>
    <dbReference type="NCBI Taxonomy" id="2979990"/>
    <lineage>
        <taxon>Archaea</taxon>
        <taxon>Methanobacteriati</taxon>
        <taxon>Methanobacteriota</taxon>
        <taxon>Stenosarchaea group</taxon>
        <taxon>Halobacteria</taxon>
        <taxon>Halobacteriales</taxon>
        <taxon>Natrialbaceae</taxon>
        <taxon>Natronoglomus</taxon>
    </lineage>
</organism>
<comment type="caution">
    <text evidence="4">The sequence shown here is derived from an EMBL/GenBank/DDBJ whole genome shotgun (WGS) entry which is preliminary data.</text>
</comment>
<comment type="cofactor">
    <cofactor evidence="1">
        <name>Mg(2+)</name>
        <dbReference type="ChEBI" id="CHEBI:18420"/>
    </cofactor>
</comment>
<dbReference type="EMBL" id="JAOPKB010000002">
    <property type="protein sequence ID" value="MCU4972147.1"/>
    <property type="molecule type" value="Genomic_DNA"/>
</dbReference>
<dbReference type="PROSITE" id="PS51462">
    <property type="entry name" value="NUDIX"/>
    <property type="match status" value="1"/>
</dbReference>
<evidence type="ECO:0000259" key="3">
    <source>
        <dbReference type="PROSITE" id="PS51462"/>
    </source>
</evidence>
<keyword evidence="2" id="KW-0378">Hydrolase</keyword>
<name>A0ABT2QB59_9EURY</name>
<dbReference type="PROSITE" id="PS00893">
    <property type="entry name" value="NUDIX_BOX"/>
    <property type="match status" value="1"/>
</dbReference>
<accession>A0ABT2QB59</accession>
<dbReference type="Proteomes" id="UP001320972">
    <property type="component" value="Unassembled WGS sequence"/>
</dbReference>
<dbReference type="InterPro" id="IPR020476">
    <property type="entry name" value="Nudix_hydrolase"/>
</dbReference>
<proteinExistence type="predicted"/>
<feature type="domain" description="Nudix hydrolase" evidence="3">
    <location>
        <begin position="49"/>
        <end position="187"/>
    </location>
</feature>
<protein>
    <submittedName>
        <fullName evidence="4">NUDIX domain-containing protein</fullName>
    </submittedName>
</protein>
<sequence>MDIDERTRSEIDRRLERLESEYGAFPVREERVTNEPAFFEQGVELVREGWIGDAGAWVTDAADRALLIRHEDGPERWGTPGGGHEPGETMAETARREVREETGLEPTLTGVCFARRKTIVHENDPERRFRMLTVIFEGDVDVDAGDVSEKTIEIEDDEILEARWFEADDPPEAVHGFLEERVEDWAETE</sequence>
<evidence type="ECO:0000256" key="2">
    <source>
        <dbReference type="ARBA" id="ARBA00022801"/>
    </source>
</evidence>
<evidence type="ECO:0000256" key="1">
    <source>
        <dbReference type="ARBA" id="ARBA00001946"/>
    </source>
</evidence>
<dbReference type="InterPro" id="IPR000086">
    <property type="entry name" value="NUDIX_hydrolase_dom"/>
</dbReference>
<evidence type="ECO:0000313" key="5">
    <source>
        <dbReference type="Proteomes" id="UP001320972"/>
    </source>
</evidence>
<dbReference type="RefSeq" id="WP_338007199.1">
    <property type="nucleotide sequence ID" value="NZ_JAOPKB010000002.1"/>
</dbReference>
<gene>
    <name evidence="4" type="ORF">OB955_05290</name>
</gene>
<keyword evidence="5" id="KW-1185">Reference proteome</keyword>
<dbReference type="PANTHER" id="PTHR43046">
    <property type="entry name" value="GDP-MANNOSE MANNOSYL HYDROLASE"/>
    <property type="match status" value="1"/>
</dbReference>
<reference evidence="4 5" key="1">
    <citation type="submission" date="2022-09" db="EMBL/GenBank/DDBJ databases">
        <title>Enrichment on poylsaccharides allowed isolation of novel metabolic and taxonomic groups of Haloarchaea.</title>
        <authorList>
            <person name="Sorokin D.Y."/>
            <person name="Elcheninov A.G."/>
            <person name="Khizhniak T.V."/>
            <person name="Kolganova T.V."/>
            <person name="Kublanov I.V."/>
        </authorList>
    </citation>
    <scope>NUCLEOTIDE SEQUENCE [LARGE SCALE GENOMIC DNA]</scope>
    <source>
        <strain evidence="4 5">AArc-m2/3/4</strain>
    </source>
</reference>
<dbReference type="PANTHER" id="PTHR43046:SF14">
    <property type="entry name" value="MUTT_NUDIX FAMILY PROTEIN"/>
    <property type="match status" value="1"/>
</dbReference>
<dbReference type="InterPro" id="IPR015797">
    <property type="entry name" value="NUDIX_hydrolase-like_dom_sf"/>
</dbReference>
<evidence type="ECO:0000313" key="4">
    <source>
        <dbReference type="EMBL" id="MCU4972147.1"/>
    </source>
</evidence>
<dbReference type="InterPro" id="IPR020084">
    <property type="entry name" value="NUDIX_hydrolase_CS"/>
</dbReference>
<dbReference type="SUPFAM" id="SSF55811">
    <property type="entry name" value="Nudix"/>
    <property type="match status" value="1"/>
</dbReference>